<evidence type="ECO:0000313" key="1">
    <source>
        <dbReference type="EMBL" id="CAB4202481.1"/>
    </source>
</evidence>
<reference evidence="1" key="1">
    <citation type="submission" date="2020-05" db="EMBL/GenBank/DDBJ databases">
        <authorList>
            <person name="Chiriac C."/>
            <person name="Salcher M."/>
            <person name="Ghai R."/>
            <person name="Kavagutti S V."/>
        </authorList>
    </citation>
    <scope>NUCLEOTIDE SEQUENCE</scope>
</reference>
<sequence>MYYVNHNACATLEDAEEVVMIYRAAGEAVDIITETEYFEQLEKEQK</sequence>
<name>A0A6J5RV98_9CAUD</name>
<protein>
    <submittedName>
        <fullName evidence="1">Uncharacterized protein</fullName>
    </submittedName>
</protein>
<organism evidence="1">
    <name type="scientific">uncultured Caudovirales phage</name>
    <dbReference type="NCBI Taxonomy" id="2100421"/>
    <lineage>
        <taxon>Viruses</taxon>
        <taxon>Duplodnaviria</taxon>
        <taxon>Heunggongvirae</taxon>
        <taxon>Uroviricota</taxon>
        <taxon>Caudoviricetes</taxon>
        <taxon>Peduoviridae</taxon>
        <taxon>Maltschvirus</taxon>
        <taxon>Maltschvirus maltsch</taxon>
    </lineage>
</organism>
<proteinExistence type="predicted"/>
<dbReference type="EMBL" id="LR797323">
    <property type="protein sequence ID" value="CAB4202481.1"/>
    <property type="molecule type" value="Genomic_DNA"/>
</dbReference>
<accession>A0A6J5RV98</accession>
<gene>
    <name evidence="1" type="ORF">UFOVP1369_19</name>
</gene>